<reference evidence="3" key="1">
    <citation type="journal article" date="2009" name="Genome Res.">
        <title>Comparative genomic analyses of the human fungal pathogens Coccidioides and their relatives.</title>
        <authorList>
            <person name="Sharpton T.J."/>
            <person name="Stajich J.E."/>
            <person name="Rounsley S.D."/>
            <person name="Gardner M.J."/>
            <person name="Wortman J.R."/>
            <person name="Jordar V.S."/>
            <person name="Maiti R."/>
            <person name="Kodira C.D."/>
            <person name="Neafsey D.E."/>
            <person name="Zeng Q."/>
            <person name="Hung C.-Y."/>
            <person name="McMahan C."/>
            <person name="Muszewska A."/>
            <person name="Grynberg M."/>
            <person name="Mandel M.A."/>
            <person name="Kellner E.M."/>
            <person name="Barker B.M."/>
            <person name="Galgiani J.N."/>
            <person name="Orbach M.J."/>
            <person name="Kirkland T.N."/>
            <person name="Cole G.T."/>
            <person name="Henn M.R."/>
            <person name="Birren B.W."/>
            <person name="Taylor J.W."/>
        </authorList>
    </citation>
    <scope>NUCLEOTIDE SEQUENCE [LARGE SCALE GENOMIC DNA]</scope>
    <source>
        <strain evidence="3">UAMH 1704</strain>
    </source>
</reference>
<evidence type="ECO:0000313" key="2">
    <source>
        <dbReference type="EMBL" id="EEP77069.1"/>
    </source>
</evidence>
<dbReference type="HOGENOM" id="CLU_2401316_0_0_1"/>
<name>C4JJW1_UNCRE</name>
<feature type="region of interest" description="Disordered" evidence="1">
    <location>
        <begin position="1"/>
        <end position="21"/>
    </location>
</feature>
<gene>
    <name evidence="2" type="ORF">UREG_01918</name>
</gene>
<keyword evidence="3" id="KW-1185">Reference proteome</keyword>
<dbReference type="GeneID" id="8441680"/>
<protein>
    <submittedName>
        <fullName evidence="2">Uncharacterized protein</fullName>
    </submittedName>
</protein>
<dbReference type="RefSeq" id="XP_002542402.1">
    <property type="nucleotide sequence ID" value="XM_002542356.1"/>
</dbReference>
<organism evidence="2 3">
    <name type="scientific">Uncinocarpus reesii (strain UAMH 1704)</name>
    <dbReference type="NCBI Taxonomy" id="336963"/>
    <lineage>
        <taxon>Eukaryota</taxon>
        <taxon>Fungi</taxon>
        <taxon>Dikarya</taxon>
        <taxon>Ascomycota</taxon>
        <taxon>Pezizomycotina</taxon>
        <taxon>Eurotiomycetes</taxon>
        <taxon>Eurotiomycetidae</taxon>
        <taxon>Onygenales</taxon>
        <taxon>Onygenaceae</taxon>
        <taxon>Uncinocarpus</taxon>
    </lineage>
</organism>
<dbReference type="EMBL" id="CH476615">
    <property type="protein sequence ID" value="EEP77069.1"/>
    <property type="molecule type" value="Genomic_DNA"/>
</dbReference>
<dbReference type="InParanoid" id="C4JJW1"/>
<proteinExistence type="predicted"/>
<dbReference type="KEGG" id="ure:UREG_01918"/>
<evidence type="ECO:0000313" key="3">
    <source>
        <dbReference type="Proteomes" id="UP000002058"/>
    </source>
</evidence>
<sequence length="93" mass="10267">MSGNKGEIATVRGNDGDAGDWAEKRSSHLQLNKQAFAVLQLAKERRPLIPDAVRCLQGTRWWTRRGGDGGRRSRIWGMAGMITNSSILMSQAI</sequence>
<dbReference type="Proteomes" id="UP000002058">
    <property type="component" value="Unassembled WGS sequence"/>
</dbReference>
<evidence type="ECO:0000256" key="1">
    <source>
        <dbReference type="SAM" id="MobiDB-lite"/>
    </source>
</evidence>
<dbReference type="AlphaFoldDB" id="C4JJW1"/>
<accession>C4JJW1</accession>
<dbReference type="VEuPathDB" id="FungiDB:UREG_01918"/>